<dbReference type="Pfam" id="PF00155">
    <property type="entry name" value="Aminotran_1_2"/>
    <property type="match status" value="1"/>
</dbReference>
<accession>A0A087BMF8</accession>
<dbReference type="Proteomes" id="UP000029014">
    <property type="component" value="Unassembled WGS sequence"/>
</dbReference>
<gene>
    <name evidence="7" type="ORF">BMIN_0098</name>
</gene>
<dbReference type="PANTHER" id="PTHR42832">
    <property type="entry name" value="AMINO ACID AMINOTRANSFERASE"/>
    <property type="match status" value="1"/>
</dbReference>
<dbReference type="CDD" id="cd00609">
    <property type="entry name" value="AAT_like"/>
    <property type="match status" value="1"/>
</dbReference>
<dbReference type="SUPFAM" id="SSF53383">
    <property type="entry name" value="PLP-dependent transferases"/>
    <property type="match status" value="1"/>
</dbReference>
<dbReference type="PROSITE" id="PS00105">
    <property type="entry name" value="AA_TRANSFER_CLASS_1"/>
    <property type="match status" value="1"/>
</dbReference>
<dbReference type="EMBL" id="JGZD01000009">
    <property type="protein sequence ID" value="KFI72208.1"/>
    <property type="molecule type" value="Genomic_DNA"/>
</dbReference>
<evidence type="ECO:0000256" key="3">
    <source>
        <dbReference type="ARBA" id="ARBA00022679"/>
    </source>
</evidence>
<reference evidence="7 8" key="1">
    <citation type="submission" date="2014-03" db="EMBL/GenBank/DDBJ databases">
        <title>Genomics of Bifidobacteria.</title>
        <authorList>
            <person name="Ventura M."/>
            <person name="Milani C."/>
            <person name="Lugli G.A."/>
        </authorList>
    </citation>
    <scope>NUCLEOTIDE SEQUENCE [LARGE SCALE GENOMIC DNA]</scope>
    <source>
        <strain evidence="7 8">LMG 11592</strain>
    </source>
</reference>
<dbReference type="InterPro" id="IPR050881">
    <property type="entry name" value="LL-DAP_aminotransferase"/>
</dbReference>
<dbReference type="InterPro" id="IPR015421">
    <property type="entry name" value="PyrdxlP-dep_Trfase_major"/>
</dbReference>
<evidence type="ECO:0000256" key="2">
    <source>
        <dbReference type="ARBA" id="ARBA00022576"/>
    </source>
</evidence>
<proteinExistence type="inferred from homology"/>
<protein>
    <recommendedName>
        <fullName evidence="4">Aminotransferase</fullName>
        <ecNumber evidence="4">2.6.1.-</ecNumber>
    </recommendedName>
</protein>
<dbReference type="AlphaFoldDB" id="A0A087BMF8"/>
<dbReference type="NCBIfam" id="TIGR03539">
    <property type="entry name" value="DapC_actino"/>
    <property type="match status" value="1"/>
</dbReference>
<evidence type="ECO:0000256" key="4">
    <source>
        <dbReference type="RuleBase" id="RU000481"/>
    </source>
</evidence>
<dbReference type="GO" id="GO:0030170">
    <property type="term" value="F:pyridoxal phosphate binding"/>
    <property type="evidence" value="ECO:0007669"/>
    <property type="project" value="InterPro"/>
</dbReference>
<keyword evidence="3 4" id="KW-0808">Transferase</keyword>
<dbReference type="RefSeq" id="WP_022860856.1">
    <property type="nucleotide sequence ID" value="NZ_JGZD01000009.1"/>
</dbReference>
<keyword evidence="8" id="KW-1185">Reference proteome</keyword>
<dbReference type="GO" id="GO:0008483">
    <property type="term" value="F:transaminase activity"/>
    <property type="evidence" value="ECO:0007669"/>
    <property type="project" value="UniProtKB-KW"/>
</dbReference>
<keyword evidence="2 4" id="KW-0032">Aminotransferase</keyword>
<dbReference type="InterPro" id="IPR019880">
    <property type="entry name" value="OxyQ"/>
</dbReference>
<comment type="caution">
    <text evidence="7">The sequence shown here is derived from an EMBL/GenBank/DDBJ whole genome shotgun (WGS) entry which is preliminary data.</text>
</comment>
<dbReference type="InterPro" id="IPR015424">
    <property type="entry name" value="PyrdxlP-dep_Trfase"/>
</dbReference>
<feature type="coiled-coil region" evidence="5">
    <location>
        <begin position="270"/>
        <end position="297"/>
    </location>
</feature>
<dbReference type="STRING" id="1693.BMIN_0098"/>
<evidence type="ECO:0000313" key="7">
    <source>
        <dbReference type="EMBL" id="KFI72208.1"/>
    </source>
</evidence>
<dbReference type="PANTHER" id="PTHR42832:SF3">
    <property type="entry name" value="L-GLUTAMINE--4-(METHYLSULFANYL)-2-OXOBUTANOATE AMINOTRANSFERASE"/>
    <property type="match status" value="1"/>
</dbReference>
<dbReference type="InterPro" id="IPR004838">
    <property type="entry name" value="NHTrfase_class1_PyrdxlP-BS"/>
</dbReference>
<evidence type="ECO:0000256" key="1">
    <source>
        <dbReference type="ARBA" id="ARBA00001933"/>
    </source>
</evidence>
<name>A0A087BMF8_9BIFI</name>
<dbReference type="eggNOG" id="COG0436">
    <property type="taxonomic scope" value="Bacteria"/>
</dbReference>
<feature type="domain" description="Aminotransferase class I/classII large" evidence="6">
    <location>
        <begin position="28"/>
        <end position="367"/>
    </location>
</feature>
<dbReference type="Gene3D" id="3.40.640.10">
    <property type="entry name" value="Type I PLP-dependent aspartate aminotransferase-like (Major domain)"/>
    <property type="match status" value="1"/>
</dbReference>
<evidence type="ECO:0000259" key="6">
    <source>
        <dbReference type="Pfam" id="PF00155"/>
    </source>
</evidence>
<sequence>MGLRSFGSVYDWSRLSGYRSVAGDYPEGMIDLSVGSPVDSVPKRIMMALTDAADAPGYPKTAGSPELRTAMADWFLNCRGFDLREIDAVSLPTVGSKEAVALMASLLGLGEGDVVVQPQVSYPTYEIGTQLAGATVMKVADVADVAAWSHQPGVRMVWVNSPSNPTGETLSIAQMSGIVRAARSIGAVVVSDECYAMMSWSGSPSCCVLDPAVCGGDCSNLVMLYSLSKQSSIAGYRAAFMAGDRAIVERMSVYRRQMGLIVPGPIQHAMVEALRDVQDVEAQADRYRSRLVRLVAALRDAGYDASMPQGGLYVWVRALSGDCWKDLGALAKLGIMASPGEFYGDGSRLRFSSTARDDDVDAACSRLSRGV</sequence>
<evidence type="ECO:0000256" key="5">
    <source>
        <dbReference type="SAM" id="Coils"/>
    </source>
</evidence>
<keyword evidence="5" id="KW-0175">Coiled coil</keyword>
<comment type="cofactor">
    <cofactor evidence="1 4">
        <name>pyridoxal 5'-phosphate</name>
        <dbReference type="ChEBI" id="CHEBI:597326"/>
    </cofactor>
</comment>
<organism evidence="7 8">
    <name type="scientific">Bifidobacterium minimum</name>
    <dbReference type="NCBI Taxonomy" id="1693"/>
    <lineage>
        <taxon>Bacteria</taxon>
        <taxon>Bacillati</taxon>
        <taxon>Actinomycetota</taxon>
        <taxon>Actinomycetes</taxon>
        <taxon>Bifidobacteriales</taxon>
        <taxon>Bifidobacteriaceae</taxon>
        <taxon>Bifidobacterium</taxon>
    </lineage>
</organism>
<evidence type="ECO:0000313" key="8">
    <source>
        <dbReference type="Proteomes" id="UP000029014"/>
    </source>
</evidence>
<comment type="similarity">
    <text evidence="4">Belongs to the class-I pyridoxal-phosphate-dependent aminotransferase family.</text>
</comment>
<dbReference type="EC" id="2.6.1.-" evidence="4"/>
<dbReference type="InterPro" id="IPR004839">
    <property type="entry name" value="Aminotransferase_I/II_large"/>
</dbReference>